<dbReference type="Proteomes" id="UP001497382">
    <property type="component" value="Unassembled WGS sequence"/>
</dbReference>
<evidence type="ECO:0000313" key="2">
    <source>
        <dbReference type="Proteomes" id="UP001497382"/>
    </source>
</evidence>
<accession>A0AAV2A2F1</accession>
<organism evidence="1 2">
    <name type="scientific">Larinioides sclopetarius</name>
    <dbReference type="NCBI Taxonomy" id="280406"/>
    <lineage>
        <taxon>Eukaryota</taxon>
        <taxon>Metazoa</taxon>
        <taxon>Ecdysozoa</taxon>
        <taxon>Arthropoda</taxon>
        <taxon>Chelicerata</taxon>
        <taxon>Arachnida</taxon>
        <taxon>Araneae</taxon>
        <taxon>Araneomorphae</taxon>
        <taxon>Entelegynae</taxon>
        <taxon>Araneoidea</taxon>
        <taxon>Araneidae</taxon>
        <taxon>Larinioides</taxon>
    </lineage>
</organism>
<reference evidence="1 2" key="1">
    <citation type="submission" date="2024-04" db="EMBL/GenBank/DDBJ databases">
        <authorList>
            <person name="Rising A."/>
            <person name="Reimegard J."/>
            <person name="Sonavane S."/>
            <person name="Akerstrom W."/>
            <person name="Nylinder S."/>
            <person name="Hedman E."/>
            <person name="Kallberg Y."/>
        </authorList>
    </citation>
    <scope>NUCLEOTIDE SEQUENCE [LARGE SCALE GENOMIC DNA]</scope>
</reference>
<proteinExistence type="predicted"/>
<sequence length="89" mass="10483">MLDWYIRPRVAISTIISNQLISELQACFSLRGSFNANRQHEDHNGNVLYRVCPHHFAAAVFTGCHAHGWTHGRWRWKRCFRDSGRRHHS</sequence>
<name>A0AAV2A2F1_9ARAC</name>
<dbReference type="EMBL" id="CAXIEN010000110">
    <property type="protein sequence ID" value="CAL1278200.1"/>
    <property type="molecule type" value="Genomic_DNA"/>
</dbReference>
<comment type="caution">
    <text evidence="1">The sequence shown here is derived from an EMBL/GenBank/DDBJ whole genome shotgun (WGS) entry which is preliminary data.</text>
</comment>
<keyword evidence="2" id="KW-1185">Reference proteome</keyword>
<evidence type="ECO:0000313" key="1">
    <source>
        <dbReference type="EMBL" id="CAL1278200.1"/>
    </source>
</evidence>
<gene>
    <name evidence="1" type="ORF">LARSCL_LOCUS9652</name>
</gene>
<protein>
    <submittedName>
        <fullName evidence="1">Uncharacterized protein</fullName>
    </submittedName>
</protein>
<dbReference type="AlphaFoldDB" id="A0AAV2A2F1"/>